<dbReference type="SUPFAM" id="SSF57756">
    <property type="entry name" value="Retrovirus zinc finger-like domains"/>
    <property type="match status" value="1"/>
</dbReference>
<dbReference type="PANTHER" id="PTHR47481">
    <property type="match status" value="1"/>
</dbReference>
<evidence type="ECO:0000313" key="5">
    <source>
        <dbReference type="Proteomes" id="UP000186601"/>
    </source>
</evidence>
<dbReference type="GO" id="GO:0003676">
    <property type="term" value="F:nucleic acid binding"/>
    <property type="evidence" value="ECO:0007669"/>
    <property type="project" value="InterPro"/>
</dbReference>
<keyword evidence="2" id="KW-0863">Zinc-finger</keyword>
<keyword evidence="2" id="KW-0479">Metal-binding</keyword>
<dbReference type="GO" id="GO:0008270">
    <property type="term" value="F:zinc ion binding"/>
    <property type="evidence" value="ECO:0007669"/>
    <property type="project" value="UniProtKB-KW"/>
</dbReference>
<name>A0A2R6NRB1_9APHY</name>
<dbReference type="STRING" id="98765.A0A2R6NRB1"/>
<feature type="domain" description="CCHC-type" evidence="3">
    <location>
        <begin position="227"/>
        <end position="242"/>
    </location>
</feature>
<sequence length="267" mass="29102">MPGPTIPKLNDTNYVKWSILIEALLVKKNLFDVVSGEEGRPLGSDNTKAVKAWKRRLQKAKSELLLNIELNQLSHMTHTADAHNIWESLQQVHEACGFGTRMARQREFFTMKMKPNLPIACWIAKVHCASFLLAQIGGSVTKEDTIVVLANGLPPSYDNLVVNLDSTSANQLSLLYVVTCLLNKESRQLSSANATPAVPTLNSTAPASNAAFAAHMNKCTPMSQIICFGCSKKGHYCSDCPNLAKASANLAANENPTNFAWCAISLD</sequence>
<gene>
    <name evidence="4" type="ORF">PHLCEN_2v9243</name>
</gene>
<dbReference type="AlphaFoldDB" id="A0A2R6NRB1"/>
<dbReference type="Gene3D" id="4.10.60.10">
    <property type="entry name" value="Zinc finger, CCHC-type"/>
    <property type="match status" value="1"/>
</dbReference>
<evidence type="ECO:0000313" key="4">
    <source>
        <dbReference type="EMBL" id="PSR75242.1"/>
    </source>
</evidence>
<dbReference type="InterPro" id="IPR036875">
    <property type="entry name" value="Znf_CCHC_sf"/>
</dbReference>
<evidence type="ECO:0000256" key="1">
    <source>
        <dbReference type="ARBA" id="ARBA00022664"/>
    </source>
</evidence>
<keyword evidence="1" id="KW-0507">mRNA processing</keyword>
<dbReference type="EMBL" id="MLYV02000913">
    <property type="protein sequence ID" value="PSR75242.1"/>
    <property type="molecule type" value="Genomic_DNA"/>
</dbReference>
<keyword evidence="5" id="KW-1185">Reference proteome</keyword>
<reference evidence="4 5" key="1">
    <citation type="submission" date="2018-02" db="EMBL/GenBank/DDBJ databases">
        <title>Genome sequence of the basidiomycete white-rot fungus Phlebia centrifuga.</title>
        <authorList>
            <person name="Granchi Z."/>
            <person name="Peng M."/>
            <person name="de Vries R.P."/>
            <person name="Hilden K."/>
            <person name="Makela M.R."/>
            <person name="Grigoriev I."/>
            <person name="Riley R."/>
        </authorList>
    </citation>
    <scope>NUCLEOTIDE SEQUENCE [LARGE SCALE GENOMIC DNA]</scope>
    <source>
        <strain evidence="4 5">FBCC195</strain>
    </source>
</reference>
<comment type="caution">
    <text evidence="4">The sequence shown here is derived from an EMBL/GenBank/DDBJ whole genome shotgun (WGS) entry which is preliminary data.</text>
</comment>
<dbReference type="Proteomes" id="UP000186601">
    <property type="component" value="Unassembled WGS sequence"/>
</dbReference>
<dbReference type="Pfam" id="PF14223">
    <property type="entry name" value="Retrotran_gag_2"/>
    <property type="match status" value="1"/>
</dbReference>
<dbReference type="PROSITE" id="PS50158">
    <property type="entry name" value="ZF_CCHC"/>
    <property type="match status" value="1"/>
</dbReference>
<accession>A0A2R6NRB1</accession>
<dbReference type="GO" id="GO:0006397">
    <property type="term" value="P:mRNA processing"/>
    <property type="evidence" value="ECO:0007669"/>
    <property type="project" value="UniProtKB-KW"/>
</dbReference>
<evidence type="ECO:0000256" key="2">
    <source>
        <dbReference type="PROSITE-ProRule" id="PRU00047"/>
    </source>
</evidence>
<dbReference type="InterPro" id="IPR001878">
    <property type="entry name" value="Znf_CCHC"/>
</dbReference>
<proteinExistence type="predicted"/>
<organism evidence="4 5">
    <name type="scientific">Hermanssonia centrifuga</name>
    <dbReference type="NCBI Taxonomy" id="98765"/>
    <lineage>
        <taxon>Eukaryota</taxon>
        <taxon>Fungi</taxon>
        <taxon>Dikarya</taxon>
        <taxon>Basidiomycota</taxon>
        <taxon>Agaricomycotina</taxon>
        <taxon>Agaricomycetes</taxon>
        <taxon>Polyporales</taxon>
        <taxon>Meruliaceae</taxon>
        <taxon>Hermanssonia</taxon>
    </lineage>
</organism>
<evidence type="ECO:0000259" key="3">
    <source>
        <dbReference type="PROSITE" id="PS50158"/>
    </source>
</evidence>
<dbReference type="OrthoDB" id="2799606at2759"/>
<keyword evidence="2" id="KW-0862">Zinc</keyword>
<dbReference type="PANTHER" id="PTHR47481:SF7">
    <property type="entry name" value="CCHC-TYPE DOMAIN-CONTAINING PROTEIN"/>
    <property type="match status" value="1"/>
</dbReference>
<protein>
    <recommendedName>
        <fullName evidence="3">CCHC-type domain-containing protein</fullName>
    </recommendedName>
</protein>